<dbReference type="Proteomes" id="UP000264146">
    <property type="component" value="Chromosome"/>
</dbReference>
<dbReference type="InterPro" id="IPR001179">
    <property type="entry name" value="PPIase_FKBP_dom"/>
</dbReference>
<keyword evidence="21" id="KW-1185">Reference proteome</keyword>
<dbReference type="SUPFAM" id="SSF109998">
    <property type="entry name" value="Triger factor/SurA peptide-binding domain-like"/>
    <property type="match status" value="1"/>
</dbReference>
<dbReference type="InterPro" id="IPR027304">
    <property type="entry name" value="Trigger_fact/SurA_dom_sf"/>
</dbReference>
<dbReference type="SUPFAM" id="SSF102735">
    <property type="entry name" value="Trigger factor ribosome-binding domain"/>
    <property type="match status" value="1"/>
</dbReference>
<keyword evidence="15" id="KW-0175">Coiled coil</keyword>
<keyword evidence="9 12" id="KW-0131">Cell cycle</keyword>
<dbReference type="GO" id="GO:0043022">
    <property type="term" value="F:ribosome binding"/>
    <property type="evidence" value="ECO:0007669"/>
    <property type="project" value="TreeGrafter"/>
</dbReference>
<evidence type="ECO:0000256" key="8">
    <source>
        <dbReference type="ARBA" id="ARBA00023235"/>
    </source>
</evidence>
<comment type="catalytic activity">
    <reaction evidence="1 12 13">
        <text>[protein]-peptidylproline (omega=180) = [protein]-peptidylproline (omega=0)</text>
        <dbReference type="Rhea" id="RHEA:16237"/>
        <dbReference type="Rhea" id="RHEA-COMP:10747"/>
        <dbReference type="Rhea" id="RHEA-COMP:10748"/>
        <dbReference type="ChEBI" id="CHEBI:83833"/>
        <dbReference type="ChEBI" id="CHEBI:83834"/>
        <dbReference type="EC" id="5.2.1.8"/>
    </reaction>
</comment>
<evidence type="ECO:0000313" key="19">
    <source>
        <dbReference type="EMBL" id="SUM88522.1"/>
    </source>
</evidence>
<dbReference type="GeneID" id="93789878"/>
<evidence type="ECO:0000256" key="7">
    <source>
        <dbReference type="ARBA" id="ARBA00023186"/>
    </source>
</evidence>
<dbReference type="FunFam" id="3.10.50.40:FF:000001">
    <property type="entry name" value="Trigger factor"/>
    <property type="match status" value="1"/>
</dbReference>
<feature type="domain" description="PPIase FKBP-type" evidence="16">
    <location>
        <begin position="163"/>
        <end position="248"/>
    </location>
</feature>
<dbReference type="AlphaFoldDB" id="A0A7Z7QPR4"/>
<dbReference type="PANTHER" id="PTHR30560">
    <property type="entry name" value="TRIGGER FACTOR CHAPERONE AND PEPTIDYL-PROLYL CIS/TRANS ISOMERASE"/>
    <property type="match status" value="1"/>
</dbReference>
<dbReference type="InterPro" id="IPR008880">
    <property type="entry name" value="Trigger_fac_C"/>
</dbReference>
<proteinExistence type="inferred from homology"/>
<evidence type="ECO:0000256" key="4">
    <source>
        <dbReference type="ARBA" id="ARBA00016902"/>
    </source>
</evidence>
<reference evidence="17 20" key="3">
    <citation type="submission" date="2020-11" db="EMBL/GenBank/DDBJ databases">
        <authorList>
            <consortium name="Pathogen Informatics"/>
        </authorList>
    </citation>
    <scope>NUCLEOTIDE SEQUENCE [LARGE SCALE GENOMIC DNA]</scope>
    <source>
        <strain evidence="17 20">NCTC12218</strain>
    </source>
</reference>
<keyword evidence="7 12" id="KW-0143">Chaperone</keyword>
<evidence type="ECO:0000256" key="14">
    <source>
        <dbReference type="RuleBase" id="RU003914"/>
    </source>
</evidence>
<evidence type="ECO:0000313" key="17">
    <source>
        <dbReference type="EMBL" id="CAD7359528.1"/>
    </source>
</evidence>
<dbReference type="GO" id="GO:0003755">
    <property type="term" value="F:peptidyl-prolyl cis-trans isomerase activity"/>
    <property type="evidence" value="ECO:0007669"/>
    <property type="project" value="UniProtKB-UniRule"/>
</dbReference>
<dbReference type="Pfam" id="PF05698">
    <property type="entry name" value="Trigger_C"/>
    <property type="match status" value="1"/>
</dbReference>
<dbReference type="PROSITE" id="PS50059">
    <property type="entry name" value="FKBP_PPIASE"/>
    <property type="match status" value="1"/>
</dbReference>
<dbReference type="GO" id="GO:0005737">
    <property type="term" value="C:cytoplasm"/>
    <property type="evidence" value="ECO:0007669"/>
    <property type="project" value="UniProtKB-SubCell"/>
</dbReference>
<dbReference type="InterPro" id="IPR036611">
    <property type="entry name" value="Trigger_fac_ribosome-bd_sf"/>
</dbReference>
<dbReference type="EC" id="5.2.1.8" evidence="3 12"/>
<dbReference type="EMBL" id="UHEF01000001">
    <property type="protein sequence ID" value="SUM88522.1"/>
    <property type="molecule type" value="Genomic_DNA"/>
</dbReference>
<evidence type="ECO:0000256" key="6">
    <source>
        <dbReference type="ARBA" id="ARBA00023110"/>
    </source>
</evidence>
<dbReference type="Pfam" id="PF00254">
    <property type="entry name" value="FKBP_C"/>
    <property type="match status" value="1"/>
</dbReference>
<comment type="domain">
    <text evidence="12">Consists of 3 domains; the N-terminus binds the ribosome, the middle domain has PPIase activity, while the C-terminus has intrinsic chaperone activity on its own.</text>
</comment>
<keyword evidence="6 12" id="KW-0697">Rotamase</keyword>
<evidence type="ECO:0000256" key="13">
    <source>
        <dbReference type="PROSITE-ProRule" id="PRU00277"/>
    </source>
</evidence>
<evidence type="ECO:0000256" key="5">
    <source>
        <dbReference type="ARBA" id="ARBA00022618"/>
    </source>
</evidence>
<name>A0A7Z7QPR4_STASC</name>
<dbReference type="Proteomes" id="UP000572988">
    <property type="component" value="Unassembled WGS sequence"/>
</dbReference>
<protein>
    <recommendedName>
        <fullName evidence="4 12">Trigger factor</fullName>
        <shortName evidence="12">TF</shortName>
        <ecNumber evidence="3 12">5.2.1.8</ecNumber>
    </recommendedName>
    <alternativeName>
        <fullName evidence="11 12">PPIase</fullName>
    </alternativeName>
</protein>
<dbReference type="EMBL" id="LR962863">
    <property type="protein sequence ID" value="CAD7359528.1"/>
    <property type="molecule type" value="Genomic_DNA"/>
</dbReference>
<keyword evidence="12" id="KW-0963">Cytoplasm</keyword>
<keyword evidence="5 12" id="KW-0132">Cell division</keyword>
<reference evidence="19" key="2">
    <citation type="submission" date="2018-06" db="EMBL/GenBank/DDBJ databases">
        <authorList>
            <consortium name="Pathogen Informatics"/>
            <person name="Doyle S."/>
        </authorList>
    </citation>
    <scope>NUCLEOTIDE SEQUENCE [LARGE SCALE GENOMIC DNA]</scope>
    <source>
        <strain evidence="19">NCTC12218</strain>
    </source>
</reference>
<evidence type="ECO:0000256" key="12">
    <source>
        <dbReference type="HAMAP-Rule" id="MF_00303"/>
    </source>
</evidence>
<gene>
    <name evidence="19" type="primary">tig_1</name>
    <name evidence="12" type="synonym">tig</name>
    <name evidence="18" type="ORF">C1O36_04540</name>
    <name evidence="19" type="ORF">NCTC12218_01180</name>
</gene>
<dbReference type="PIRSF" id="PIRSF003095">
    <property type="entry name" value="Trigger_factor"/>
    <property type="match status" value="1"/>
</dbReference>
<evidence type="ECO:0000256" key="1">
    <source>
        <dbReference type="ARBA" id="ARBA00000971"/>
    </source>
</evidence>
<dbReference type="GO" id="GO:0044183">
    <property type="term" value="F:protein folding chaperone"/>
    <property type="evidence" value="ECO:0007669"/>
    <property type="project" value="TreeGrafter"/>
</dbReference>
<dbReference type="EMBL" id="POVK01000011">
    <property type="protein sequence ID" value="NHA33796.1"/>
    <property type="molecule type" value="Genomic_DNA"/>
</dbReference>
<evidence type="ECO:0000313" key="20">
    <source>
        <dbReference type="Proteomes" id="UP000264146"/>
    </source>
</evidence>
<dbReference type="PANTHER" id="PTHR30560:SF3">
    <property type="entry name" value="TRIGGER FACTOR-LIKE PROTEIN TIG, CHLOROPLASTIC"/>
    <property type="match status" value="1"/>
</dbReference>
<evidence type="ECO:0000256" key="3">
    <source>
        <dbReference type="ARBA" id="ARBA00013194"/>
    </source>
</evidence>
<dbReference type="GO" id="GO:0051301">
    <property type="term" value="P:cell division"/>
    <property type="evidence" value="ECO:0007669"/>
    <property type="project" value="UniProtKB-KW"/>
</dbReference>
<evidence type="ECO:0000313" key="18">
    <source>
        <dbReference type="EMBL" id="NHA33796.1"/>
    </source>
</evidence>
<feature type="coiled-coil region" evidence="15">
    <location>
        <begin position="251"/>
        <end position="293"/>
    </location>
</feature>
<organism evidence="19">
    <name type="scientific">Staphylococcus schleiferi</name>
    <dbReference type="NCBI Taxonomy" id="1295"/>
    <lineage>
        <taxon>Bacteria</taxon>
        <taxon>Bacillati</taxon>
        <taxon>Bacillota</taxon>
        <taxon>Bacilli</taxon>
        <taxon>Bacillales</taxon>
        <taxon>Staphylococcaceae</taxon>
        <taxon>Staphylococcus</taxon>
    </lineage>
</organism>
<dbReference type="HAMAP" id="MF_00303">
    <property type="entry name" value="Trigger_factor_Tig"/>
    <property type="match status" value="1"/>
</dbReference>
<dbReference type="InterPro" id="IPR046357">
    <property type="entry name" value="PPIase_dom_sf"/>
</dbReference>
<dbReference type="InterPro" id="IPR008881">
    <property type="entry name" value="Trigger_fac_ribosome-bd_bac"/>
</dbReference>
<dbReference type="Gene3D" id="3.30.70.1050">
    <property type="entry name" value="Trigger factor ribosome-binding domain"/>
    <property type="match status" value="1"/>
</dbReference>
<dbReference type="InterPro" id="IPR037041">
    <property type="entry name" value="Trigger_fac_C_sf"/>
</dbReference>
<evidence type="ECO:0000256" key="10">
    <source>
        <dbReference type="ARBA" id="ARBA00024849"/>
    </source>
</evidence>
<accession>A0A7Z7QPR4</accession>
<evidence type="ECO:0000256" key="9">
    <source>
        <dbReference type="ARBA" id="ARBA00023306"/>
    </source>
</evidence>
<sequence length="439" mass="49412">MTATWEKKEGNQGLLQVTVPAEEVDKALDQAFKKVVKQINVPGFRKGKVPRQIFEQRFGVEALYQDAVDILLPKAYSEAVVEADINPVDQPEIEVTQIEKGKPFTFDATVTVEPEVQLGDYKGLEITKQETELTDEELEQTIEQRLEAMADMVIKEDGQVEEGDTVNLDFDGYVDGEQFEGGQADGYDLEIGSGMFIPGFEEQLVGLKVGEEKEVEVTFPEEYHAEELAGKPATFKTKINEIKTKEVPELDDELANELDSEADNVEQYKENLRKQLTEQKETDAENLQKEEAITIATDNATVDIPEAMIKTEEDRMVQEFAQRLQQQGLNLETYFQISGQSEEDLRGQMKDDAEQRVKTNLTLAAIAEAENIEVSEEDVDKELQTMSEQFNISVEDIKNTLGNTDIVKNDVRVKKVIDLLVDEAKLVEAKEDNEASEEA</sequence>
<dbReference type="RefSeq" id="WP_016425299.1">
    <property type="nucleotide sequence ID" value="NZ_CABKRV010000001.1"/>
</dbReference>
<dbReference type="GO" id="GO:0051083">
    <property type="term" value="P:'de novo' cotranslational protein folding"/>
    <property type="evidence" value="ECO:0007669"/>
    <property type="project" value="TreeGrafter"/>
</dbReference>
<evidence type="ECO:0000259" key="16">
    <source>
        <dbReference type="PROSITE" id="PS50059"/>
    </source>
</evidence>
<dbReference type="SUPFAM" id="SSF54534">
    <property type="entry name" value="FKBP-like"/>
    <property type="match status" value="1"/>
</dbReference>
<dbReference type="GO" id="GO:0043335">
    <property type="term" value="P:protein unfolding"/>
    <property type="evidence" value="ECO:0007669"/>
    <property type="project" value="TreeGrafter"/>
</dbReference>
<evidence type="ECO:0000256" key="2">
    <source>
        <dbReference type="ARBA" id="ARBA00005464"/>
    </source>
</evidence>
<evidence type="ECO:0000256" key="11">
    <source>
        <dbReference type="ARBA" id="ARBA00029986"/>
    </source>
</evidence>
<dbReference type="NCBIfam" id="TIGR00115">
    <property type="entry name" value="tig"/>
    <property type="match status" value="1"/>
</dbReference>
<dbReference type="InterPro" id="IPR005215">
    <property type="entry name" value="Trig_fac"/>
</dbReference>
<comment type="similarity">
    <text evidence="2 12 14">Belongs to the FKBP-type PPIase family. Tig subfamily.</text>
</comment>
<comment type="subcellular location">
    <subcellularLocation>
        <location evidence="12">Cytoplasm</location>
    </subcellularLocation>
    <text evidence="12">About half TF is bound to the ribosome near the polypeptide exit tunnel while the other half is free in the cytoplasm.</text>
</comment>
<keyword evidence="8 12" id="KW-0413">Isomerase</keyword>
<dbReference type="GO" id="GO:0015031">
    <property type="term" value="P:protein transport"/>
    <property type="evidence" value="ECO:0007669"/>
    <property type="project" value="UniProtKB-UniRule"/>
</dbReference>
<reference evidence="18 21" key="1">
    <citation type="submission" date="2018-01" db="EMBL/GenBank/DDBJ databases">
        <title>Complete genome sequence of Staphylococcus Scheliferi isolated from human.</title>
        <authorList>
            <person name="Abouelkhair M.A."/>
            <person name="Bemis D.A."/>
            <person name="Kania S.A."/>
        </authorList>
    </citation>
    <scope>NUCLEOTIDE SEQUENCE [LARGE SCALE GENOMIC DNA]</scope>
    <source>
        <strain evidence="18 21">ATCC 43808</strain>
    </source>
</reference>
<dbReference type="Gene3D" id="1.10.3120.10">
    <property type="entry name" value="Trigger factor, C-terminal domain"/>
    <property type="match status" value="1"/>
</dbReference>
<evidence type="ECO:0000313" key="21">
    <source>
        <dbReference type="Proteomes" id="UP000572988"/>
    </source>
</evidence>
<comment type="function">
    <text evidence="10 12">Involved in protein export. Acts as a chaperone by maintaining the newly synthesized protein in an open conformation. Functions as a peptidyl-prolyl cis-trans isomerase.</text>
</comment>
<dbReference type="Pfam" id="PF05697">
    <property type="entry name" value="Trigger_N"/>
    <property type="match status" value="1"/>
</dbReference>
<dbReference type="Gene3D" id="3.10.50.40">
    <property type="match status" value="1"/>
</dbReference>
<evidence type="ECO:0000256" key="15">
    <source>
        <dbReference type="SAM" id="Coils"/>
    </source>
</evidence>